<dbReference type="Gene3D" id="1.20.272.10">
    <property type="match status" value="1"/>
</dbReference>
<dbReference type="EMBL" id="UINC01002371">
    <property type="protein sequence ID" value="SUZ95976.1"/>
    <property type="molecule type" value="Genomic_DNA"/>
</dbReference>
<evidence type="ECO:0000256" key="4">
    <source>
        <dbReference type="ARBA" id="ARBA00022695"/>
    </source>
</evidence>
<dbReference type="GO" id="GO:0003677">
    <property type="term" value="F:DNA binding"/>
    <property type="evidence" value="ECO:0007669"/>
    <property type="project" value="InterPro"/>
</dbReference>
<dbReference type="InterPro" id="IPR005790">
    <property type="entry name" value="DNA_polIII_delta"/>
</dbReference>
<feature type="non-terminal residue" evidence="13">
    <location>
        <position position="1"/>
    </location>
</feature>
<dbReference type="AlphaFoldDB" id="A0A381RVV0"/>
<organism evidence="13">
    <name type="scientific">marine metagenome</name>
    <dbReference type="NCBI Taxonomy" id="408172"/>
    <lineage>
        <taxon>unclassified sequences</taxon>
        <taxon>metagenomes</taxon>
        <taxon>ecological metagenomes</taxon>
    </lineage>
</organism>
<dbReference type="CDD" id="cd00009">
    <property type="entry name" value="AAA"/>
    <property type="match status" value="1"/>
</dbReference>
<comment type="similarity">
    <text evidence="1">Belongs to the DnaX/STICHEL family.</text>
</comment>
<evidence type="ECO:0000259" key="12">
    <source>
        <dbReference type="SMART" id="SM00382"/>
    </source>
</evidence>
<dbReference type="Gene3D" id="1.10.8.60">
    <property type="match status" value="1"/>
</dbReference>
<dbReference type="SUPFAM" id="SSF52540">
    <property type="entry name" value="P-loop containing nucleoside triphosphate hydrolases"/>
    <property type="match status" value="1"/>
</dbReference>
<keyword evidence="8" id="KW-0862">Zinc</keyword>
<dbReference type="PANTHER" id="PTHR11669">
    <property type="entry name" value="REPLICATION FACTOR C / DNA POLYMERASE III GAMMA-TAU SUBUNIT"/>
    <property type="match status" value="1"/>
</dbReference>
<dbReference type="InterPro" id="IPR027417">
    <property type="entry name" value="P-loop_NTPase"/>
</dbReference>
<dbReference type="GO" id="GO:0009360">
    <property type="term" value="C:DNA polymerase III complex"/>
    <property type="evidence" value="ECO:0007669"/>
    <property type="project" value="InterPro"/>
</dbReference>
<dbReference type="InterPro" id="IPR045085">
    <property type="entry name" value="HLD_clamp_pol_III_gamma_tau"/>
</dbReference>
<dbReference type="GO" id="GO:0003887">
    <property type="term" value="F:DNA-directed DNA polymerase activity"/>
    <property type="evidence" value="ECO:0007669"/>
    <property type="project" value="UniProtKB-KW"/>
</dbReference>
<name>A0A381RVV0_9ZZZZ</name>
<proteinExistence type="inferred from homology"/>
<comment type="catalytic activity">
    <reaction evidence="11">
        <text>DNA(n) + a 2'-deoxyribonucleoside 5'-triphosphate = DNA(n+1) + diphosphate</text>
        <dbReference type="Rhea" id="RHEA:22508"/>
        <dbReference type="Rhea" id="RHEA-COMP:17339"/>
        <dbReference type="Rhea" id="RHEA-COMP:17340"/>
        <dbReference type="ChEBI" id="CHEBI:33019"/>
        <dbReference type="ChEBI" id="CHEBI:61560"/>
        <dbReference type="ChEBI" id="CHEBI:173112"/>
        <dbReference type="EC" id="2.7.7.7"/>
    </reaction>
</comment>
<accession>A0A381RVV0</accession>
<dbReference type="Gene3D" id="3.40.50.300">
    <property type="entry name" value="P-loop containing nucleotide triphosphate hydrolases"/>
    <property type="match status" value="1"/>
</dbReference>
<evidence type="ECO:0000313" key="13">
    <source>
        <dbReference type="EMBL" id="SUZ95976.1"/>
    </source>
</evidence>
<keyword evidence="4" id="KW-0548">Nucleotidyltransferase</keyword>
<feature type="non-terminal residue" evidence="13">
    <location>
        <position position="536"/>
    </location>
</feature>
<dbReference type="PRINTS" id="PR00300">
    <property type="entry name" value="CLPPROTEASEA"/>
</dbReference>
<keyword evidence="9" id="KW-0067">ATP-binding</keyword>
<dbReference type="InterPro" id="IPR003593">
    <property type="entry name" value="AAA+_ATPase"/>
</dbReference>
<dbReference type="InterPro" id="IPR008921">
    <property type="entry name" value="DNA_pol3_clamp-load_cplx_C"/>
</dbReference>
<dbReference type="GO" id="GO:0005524">
    <property type="term" value="F:ATP binding"/>
    <property type="evidence" value="ECO:0007669"/>
    <property type="project" value="UniProtKB-KW"/>
</dbReference>
<keyword evidence="5" id="KW-0235">DNA replication</keyword>
<dbReference type="GO" id="GO:0046872">
    <property type="term" value="F:metal ion binding"/>
    <property type="evidence" value="ECO:0007669"/>
    <property type="project" value="UniProtKB-KW"/>
</dbReference>
<protein>
    <recommendedName>
        <fullName evidence="2">DNA-directed DNA polymerase</fullName>
        <ecNumber evidence="2">2.7.7.7</ecNumber>
    </recommendedName>
</protein>
<dbReference type="Pfam" id="PF13177">
    <property type="entry name" value="DNA_pol3_delta2"/>
    <property type="match status" value="1"/>
</dbReference>
<dbReference type="FunFam" id="1.10.8.60:FF:000013">
    <property type="entry name" value="DNA polymerase III subunit gamma/tau"/>
    <property type="match status" value="1"/>
</dbReference>
<dbReference type="InterPro" id="IPR012763">
    <property type="entry name" value="DNA_pol_III_sug/sutau_N"/>
</dbReference>
<evidence type="ECO:0000256" key="11">
    <source>
        <dbReference type="ARBA" id="ARBA00049244"/>
    </source>
</evidence>
<keyword evidence="10" id="KW-0239">DNA-directed DNA polymerase</keyword>
<keyword evidence="7" id="KW-0547">Nucleotide-binding</keyword>
<dbReference type="NCBIfam" id="TIGR02397">
    <property type="entry name" value="dnaX_nterm"/>
    <property type="match status" value="1"/>
</dbReference>
<evidence type="ECO:0000256" key="3">
    <source>
        <dbReference type="ARBA" id="ARBA00022679"/>
    </source>
</evidence>
<reference evidence="13" key="1">
    <citation type="submission" date="2018-05" db="EMBL/GenBank/DDBJ databases">
        <authorList>
            <person name="Lanie J.A."/>
            <person name="Ng W.-L."/>
            <person name="Kazmierczak K.M."/>
            <person name="Andrzejewski T.M."/>
            <person name="Davidsen T.M."/>
            <person name="Wayne K.J."/>
            <person name="Tettelin H."/>
            <person name="Glass J.I."/>
            <person name="Rusch D."/>
            <person name="Podicherti R."/>
            <person name="Tsui H.-C.T."/>
            <person name="Winkler M.E."/>
        </authorList>
    </citation>
    <scope>NUCLEOTIDE SEQUENCE</scope>
</reference>
<dbReference type="InterPro" id="IPR022754">
    <property type="entry name" value="DNA_pol_III_gamma-3"/>
</dbReference>
<keyword evidence="3" id="KW-0808">Transferase</keyword>
<evidence type="ECO:0000256" key="2">
    <source>
        <dbReference type="ARBA" id="ARBA00012417"/>
    </source>
</evidence>
<keyword evidence="6" id="KW-0479">Metal-binding</keyword>
<dbReference type="Pfam" id="PF12169">
    <property type="entry name" value="DNA_pol3_gamma3"/>
    <property type="match status" value="1"/>
</dbReference>
<dbReference type="SUPFAM" id="SSF48019">
    <property type="entry name" value="post-AAA+ oligomerization domain-like"/>
    <property type="match status" value="1"/>
</dbReference>
<dbReference type="SMART" id="SM00382">
    <property type="entry name" value="AAA"/>
    <property type="match status" value="1"/>
</dbReference>
<evidence type="ECO:0000256" key="5">
    <source>
        <dbReference type="ARBA" id="ARBA00022705"/>
    </source>
</evidence>
<sequence length="536" mass="61694">MTTNSSASALRYRPQKFEEVIGQDAIVKTLLNAIKNDSLAQALLFCGPRGVGKTTCARILAKEINKVESDYDYNIFELDAANNAGVEDIRTLIDQFRIPPQIGKYKVYIIDEVHMLSKPAFNAFLKSLEEPPKHVIFILATTEKNKIIPTILSRCQIFEFKKIDHLKIENSLNKICKENKIDFEEEALNLIASKSDGAMRDALVMFDRLVTFTNGNLSLKDVSINLNTLDIDTYFKFSELIFSSSIPEILTKYNEIVKMGFDGLSFIDGLSKHFREMLILKYSDSQKISTYSDSIKSKYEEIAKKVEIDEIIGMIDIINDSEINYKKITDERIHVELCLLKLASYKKDKKKNFLISTKDFRSILNIQKHDNPSLNEEKENRLFDIPNSKRSISSFSLASVDFKNSIPNNADIEQFDLPNNKFSKLDLLKKWKEFCQIQEKRGNINLLSVLKMNEPDLNNEKIIIKAVNQINKKEIESISDEILSYLKKELNNYSITLRVKLEKLKKENKPKSLNNKEKLKSMIDSNPKFKSLIEEF</sequence>
<dbReference type="CDD" id="cd18137">
    <property type="entry name" value="HLD_clamp_pol_III_gamma_tau"/>
    <property type="match status" value="1"/>
</dbReference>
<evidence type="ECO:0000256" key="9">
    <source>
        <dbReference type="ARBA" id="ARBA00022840"/>
    </source>
</evidence>
<evidence type="ECO:0000256" key="8">
    <source>
        <dbReference type="ARBA" id="ARBA00022833"/>
    </source>
</evidence>
<evidence type="ECO:0000256" key="6">
    <source>
        <dbReference type="ARBA" id="ARBA00022723"/>
    </source>
</evidence>
<dbReference type="Pfam" id="PF22608">
    <property type="entry name" value="DNAX_ATPase_lid"/>
    <property type="match status" value="1"/>
</dbReference>
<dbReference type="GO" id="GO:0006261">
    <property type="term" value="P:DNA-templated DNA replication"/>
    <property type="evidence" value="ECO:0007669"/>
    <property type="project" value="TreeGrafter"/>
</dbReference>
<evidence type="ECO:0000256" key="7">
    <source>
        <dbReference type="ARBA" id="ARBA00022741"/>
    </source>
</evidence>
<dbReference type="NCBIfam" id="TIGR01128">
    <property type="entry name" value="holA"/>
    <property type="match status" value="1"/>
</dbReference>
<dbReference type="PANTHER" id="PTHR11669:SF0">
    <property type="entry name" value="PROTEIN STICHEL-LIKE 2"/>
    <property type="match status" value="1"/>
</dbReference>
<evidence type="ECO:0000256" key="1">
    <source>
        <dbReference type="ARBA" id="ARBA00006360"/>
    </source>
</evidence>
<evidence type="ECO:0000256" key="10">
    <source>
        <dbReference type="ARBA" id="ARBA00022932"/>
    </source>
</evidence>
<dbReference type="EC" id="2.7.7.7" evidence="2"/>
<gene>
    <name evidence="13" type="ORF">METZ01_LOCUS48830</name>
</gene>
<feature type="domain" description="AAA+ ATPase" evidence="12">
    <location>
        <begin position="39"/>
        <end position="164"/>
    </location>
</feature>
<dbReference type="InterPro" id="IPR050238">
    <property type="entry name" value="DNA_Rep/Repair_Clamp_Loader"/>
</dbReference>
<dbReference type="InterPro" id="IPR001270">
    <property type="entry name" value="ClpA/B"/>
</dbReference>